<dbReference type="EMBL" id="WISZ01000072">
    <property type="protein sequence ID" value="MQX08374.1"/>
    <property type="molecule type" value="Genomic_DNA"/>
</dbReference>
<keyword evidence="1" id="KW-0560">Oxidoreductase</keyword>
<dbReference type="InterPro" id="IPR036188">
    <property type="entry name" value="FAD/NAD-bd_sf"/>
</dbReference>
<dbReference type="Proteomes" id="UP000466694">
    <property type="component" value="Unassembled WGS sequence"/>
</dbReference>
<evidence type="ECO:0000313" key="4">
    <source>
        <dbReference type="Proteomes" id="UP000466694"/>
    </source>
</evidence>
<dbReference type="PANTHER" id="PTHR13847">
    <property type="entry name" value="SARCOSINE DEHYDROGENASE-RELATED"/>
    <property type="match status" value="1"/>
</dbReference>
<proteinExistence type="predicted"/>
<sequence length="452" mass="49811">MRDALCCSTGLTTELSAPGNAKVKTVFTTEHGVIVKSAAQQSDVIVLGAGIVGVCVALHLQKRGKSVVLVDRKEPGEETSYGNAGLIECSSVMPYGAPRELGTLLRYGLNRSADVRFDWSYLPQIAPWLWRFWRESAPKRLKKAASDMWPLISRSVAEHEALASEAGATSELHRSGWIETFRKPGSLAKAKAAAGDLAPFGVRYEVLDADSLREREPHLSNEFVGGVHWLDPATVRDPGGLVKSYAKAFFQRGGTFHKADASNLVNDGIRWRLNLESQSLFAQEVVVALGPWADDVARRLGYRLPFVVKRGYHVHYSAKAGATLNHPVFDADGGYVLSPMRQGVRLATGIEFAPRDSRPNFSQLDFVEPLARRTFPLQGRIESEPWMGSRPCLPDMRPIIGNAPRHKGLWFAFGHNHHGLTLGPVTGRLLAEMMTGRVAFTDPRPYAMDRFS</sequence>
<dbReference type="GO" id="GO:0005737">
    <property type="term" value="C:cytoplasm"/>
    <property type="evidence" value="ECO:0007669"/>
    <property type="project" value="TreeGrafter"/>
</dbReference>
<reference evidence="3 4" key="1">
    <citation type="journal article" date="2013" name="Genome Biol.">
        <title>Comparative genomics of the core and accessory genomes of 48 Sinorhizobium strains comprising five genospecies.</title>
        <authorList>
            <person name="Sugawara M."/>
            <person name="Epstein B."/>
            <person name="Badgley B.D."/>
            <person name="Unno T."/>
            <person name="Xu L."/>
            <person name="Reese J."/>
            <person name="Gyaneshwar P."/>
            <person name="Denny R."/>
            <person name="Mudge J."/>
            <person name="Bharti A.K."/>
            <person name="Farmer A.D."/>
            <person name="May G.D."/>
            <person name="Woodward J.E."/>
            <person name="Medigue C."/>
            <person name="Vallenet D."/>
            <person name="Lajus A."/>
            <person name="Rouy Z."/>
            <person name="Martinez-Vaz B."/>
            <person name="Tiffin P."/>
            <person name="Young N.D."/>
            <person name="Sadowsky M.J."/>
        </authorList>
    </citation>
    <scope>NUCLEOTIDE SEQUENCE [LARGE SCALE GENOMIC DNA]</scope>
    <source>
        <strain evidence="3 4">USDA205</strain>
    </source>
</reference>
<dbReference type="Gene3D" id="3.50.50.60">
    <property type="entry name" value="FAD/NAD(P)-binding domain"/>
    <property type="match status" value="2"/>
</dbReference>
<organism evidence="3 4">
    <name type="scientific">Rhizobium fredii</name>
    <name type="common">Sinorhizobium fredii</name>
    <dbReference type="NCBI Taxonomy" id="380"/>
    <lineage>
        <taxon>Bacteria</taxon>
        <taxon>Pseudomonadati</taxon>
        <taxon>Pseudomonadota</taxon>
        <taxon>Alphaproteobacteria</taxon>
        <taxon>Hyphomicrobiales</taxon>
        <taxon>Rhizobiaceae</taxon>
        <taxon>Sinorhizobium/Ensifer group</taxon>
        <taxon>Sinorhizobium</taxon>
    </lineage>
</organism>
<gene>
    <name evidence="3" type="ORF">GHK48_08720</name>
</gene>
<evidence type="ECO:0000313" key="3">
    <source>
        <dbReference type="EMBL" id="MQX08374.1"/>
    </source>
</evidence>
<evidence type="ECO:0000259" key="2">
    <source>
        <dbReference type="Pfam" id="PF01266"/>
    </source>
</evidence>
<dbReference type="AlphaFoldDB" id="A0A844A5I4"/>
<name>A0A844A5I4_RHIFR</name>
<dbReference type="SUPFAM" id="SSF51905">
    <property type="entry name" value="FAD/NAD(P)-binding domain"/>
    <property type="match status" value="1"/>
</dbReference>
<dbReference type="InterPro" id="IPR006076">
    <property type="entry name" value="FAD-dep_OxRdtase"/>
</dbReference>
<dbReference type="GO" id="GO:0016491">
    <property type="term" value="F:oxidoreductase activity"/>
    <property type="evidence" value="ECO:0007669"/>
    <property type="project" value="UniProtKB-KW"/>
</dbReference>
<comment type="caution">
    <text evidence="3">The sequence shown here is derived from an EMBL/GenBank/DDBJ whole genome shotgun (WGS) entry which is preliminary data.</text>
</comment>
<protein>
    <submittedName>
        <fullName evidence="3">FAD-dependent oxidoreductase</fullName>
    </submittedName>
</protein>
<feature type="domain" description="FAD dependent oxidoreductase" evidence="2">
    <location>
        <begin position="43"/>
        <end position="433"/>
    </location>
</feature>
<dbReference type="Pfam" id="PF01266">
    <property type="entry name" value="DAO"/>
    <property type="match status" value="1"/>
</dbReference>
<dbReference type="PANTHER" id="PTHR13847:SF289">
    <property type="entry name" value="GLYCINE OXIDASE"/>
    <property type="match status" value="1"/>
</dbReference>
<dbReference type="SUPFAM" id="SSF54373">
    <property type="entry name" value="FAD-linked reductases, C-terminal domain"/>
    <property type="match status" value="1"/>
</dbReference>
<dbReference type="Gene3D" id="3.30.9.10">
    <property type="entry name" value="D-Amino Acid Oxidase, subunit A, domain 2"/>
    <property type="match status" value="1"/>
</dbReference>
<evidence type="ECO:0000256" key="1">
    <source>
        <dbReference type="ARBA" id="ARBA00023002"/>
    </source>
</evidence>
<accession>A0A844A5I4</accession>